<dbReference type="PROSITE" id="PS00028">
    <property type="entry name" value="ZINC_FINGER_C2H2_1"/>
    <property type="match status" value="3"/>
</dbReference>
<keyword evidence="3" id="KW-0479">Metal-binding</keyword>
<name>A0ABR2VV27_9FUNG</name>
<dbReference type="InterPro" id="IPR013087">
    <property type="entry name" value="Znf_C2H2_type"/>
</dbReference>
<dbReference type="PANTHER" id="PTHR45718">
    <property type="entry name" value="TRANSCRIPTIONAL ACTIVATOR CUBITUS INTERRUPTUS"/>
    <property type="match status" value="1"/>
</dbReference>
<gene>
    <name evidence="12" type="ORF">K7432_010665</name>
</gene>
<evidence type="ECO:0000256" key="3">
    <source>
        <dbReference type="ARBA" id="ARBA00022723"/>
    </source>
</evidence>
<evidence type="ECO:0000256" key="5">
    <source>
        <dbReference type="ARBA" id="ARBA00022771"/>
    </source>
</evidence>
<comment type="caution">
    <text evidence="12">The sequence shown here is derived from an EMBL/GenBank/DDBJ whole genome shotgun (WGS) entry which is preliminary data.</text>
</comment>
<proteinExistence type="inferred from homology"/>
<feature type="domain" description="C2H2-type" evidence="11">
    <location>
        <begin position="294"/>
        <end position="323"/>
    </location>
</feature>
<evidence type="ECO:0000256" key="7">
    <source>
        <dbReference type="ARBA" id="ARBA00023125"/>
    </source>
</evidence>
<evidence type="ECO:0000313" key="13">
    <source>
        <dbReference type="Proteomes" id="UP001479436"/>
    </source>
</evidence>
<evidence type="ECO:0000313" key="12">
    <source>
        <dbReference type="EMBL" id="KAK9703536.1"/>
    </source>
</evidence>
<dbReference type="Pfam" id="PF23561">
    <property type="entry name" value="zf-C2H2_15"/>
    <property type="match status" value="1"/>
</dbReference>
<dbReference type="PANTHER" id="PTHR45718:SF8">
    <property type="entry name" value="GLIS FAMILY ZINC FINGER 2"/>
    <property type="match status" value="1"/>
</dbReference>
<evidence type="ECO:0000256" key="2">
    <source>
        <dbReference type="ARBA" id="ARBA00010831"/>
    </source>
</evidence>
<feature type="compositionally biased region" description="Basic and acidic residues" evidence="10">
    <location>
        <begin position="141"/>
        <end position="158"/>
    </location>
</feature>
<sequence length="499" mass="56628">MTENTDLLYVMRKKLGHYRQYSAPELNSLEFPEHTQQQLLRNTTQNEMFKQQEALMQMSSLNLTSVPGLSGFTAEQLEAFNLRPEGDNDSKARRLFDYPVSYKESKKQYDIHTRQSISCNSQDEAYSGDVGSADPLPRRNSLPEKRTKSTEKQESLDKLTREELIEKLKYVENELAKTKQSPSDSPDLNDDPSNQEQFDCLWDGCNKVYSVLETLISHIGQEHIGSGKASYKCEWQGCPRNQKPFTKRHKMYNHMRTHTGERPFQCPVEDCGKRFSRPDSLATHVKTHSNIRPYICPVPGCGKAYYHSRSLRKHVKGHEMTRPVHVYSQNFQNNNPHGVAYYNNPQFFRPNDLNVQHDFKYHHYHPESSFFSPPKPGEDISTMNNHTTGEVISLPSNDTEMSVNTGSFTLTNLQMQGMQTSSNMIEPPVIQSHSFTDESSSRFSVSGNVSSSLSTMILAPSISNQGYSGASNDSSLSFQSHSVYASPSVPSTMPMTSQQ</sequence>
<keyword evidence="6" id="KW-0862">Zinc</keyword>
<protein>
    <recommendedName>
        <fullName evidence="11">C2H2-type domain-containing protein</fullName>
    </recommendedName>
</protein>
<keyword evidence="7" id="KW-0238">DNA-binding</keyword>
<keyword evidence="4" id="KW-0677">Repeat</keyword>
<dbReference type="PROSITE" id="PS50157">
    <property type="entry name" value="ZINC_FINGER_C2H2_2"/>
    <property type="match status" value="3"/>
</dbReference>
<feature type="region of interest" description="Disordered" evidence="10">
    <location>
        <begin position="107"/>
        <end position="158"/>
    </location>
</feature>
<organism evidence="12 13">
    <name type="scientific">Basidiobolus ranarum</name>
    <dbReference type="NCBI Taxonomy" id="34480"/>
    <lineage>
        <taxon>Eukaryota</taxon>
        <taxon>Fungi</taxon>
        <taxon>Fungi incertae sedis</taxon>
        <taxon>Zoopagomycota</taxon>
        <taxon>Entomophthoromycotina</taxon>
        <taxon>Basidiobolomycetes</taxon>
        <taxon>Basidiobolales</taxon>
        <taxon>Basidiobolaceae</taxon>
        <taxon>Basidiobolus</taxon>
    </lineage>
</organism>
<feature type="domain" description="C2H2-type" evidence="11">
    <location>
        <begin position="264"/>
        <end position="293"/>
    </location>
</feature>
<evidence type="ECO:0000256" key="4">
    <source>
        <dbReference type="ARBA" id="ARBA00022737"/>
    </source>
</evidence>
<keyword evidence="8" id="KW-0539">Nucleus</keyword>
<dbReference type="InterPro" id="IPR036236">
    <property type="entry name" value="Znf_C2H2_sf"/>
</dbReference>
<accession>A0ABR2VV27</accession>
<dbReference type="Pfam" id="PF00096">
    <property type="entry name" value="zf-C2H2"/>
    <property type="match status" value="2"/>
</dbReference>
<keyword evidence="13" id="KW-1185">Reference proteome</keyword>
<evidence type="ECO:0000259" key="11">
    <source>
        <dbReference type="PROSITE" id="PS50157"/>
    </source>
</evidence>
<evidence type="ECO:0000256" key="6">
    <source>
        <dbReference type="ARBA" id="ARBA00022833"/>
    </source>
</evidence>
<evidence type="ECO:0000256" key="1">
    <source>
        <dbReference type="ARBA" id="ARBA00004123"/>
    </source>
</evidence>
<comment type="subcellular location">
    <subcellularLocation>
        <location evidence="1">Nucleus</location>
    </subcellularLocation>
</comment>
<keyword evidence="5 9" id="KW-0863">Zinc-finger</keyword>
<evidence type="ECO:0000256" key="10">
    <source>
        <dbReference type="SAM" id="MobiDB-lite"/>
    </source>
</evidence>
<dbReference type="Gene3D" id="3.30.160.60">
    <property type="entry name" value="Classic Zinc Finger"/>
    <property type="match status" value="4"/>
</dbReference>
<feature type="domain" description="C2H2-type" evidence="11">
    <location>
        <begin position="231"/>
        <end position="263"/>
    </location>
</feature>
<evidence type="ECO:0000256" key="8">
    <source>
        <dbReference type="ARBA" id="ARBA00023242"/>
    </source>
</evidence>
<dbReference type="SMART" id="SM00355">
    <property type="entry name" value="ZnF_C2H2"/>
    <property type="match status" value="4"/>
</dbReference>
<reference evidence="12 13" key="1">
    <citation type="submission" date="2023-04" db="EMBL/GenBank/DDBJ databases">
        <title>Genome of Basidiobolus ranarum AG-B5.</title>
        <authorList>
            <person name="Stajich J.E."/>
            <person name="Carter-House D."/>
            <person name="Gryganskyi A."/>
        </authorList>
    </citation>
    <scope>NUCLEOTIDE SEQUENCE [LARGE SCALE GENOMIC DNA]</scope>
    <source>
        <strain evidence="12 13">AG-B5</strain>
    </source>
</reference>
<dbReference type="SUPFAM" id="SSF57667">
    <property type="entry name" value="beta-beta-alpha zinc fingers"/>
    <property type="match status" value="3"/>
</dbReference>
<dbReference type="InterPro" id="IPR056436">
    <property type="entry name" value="Znf-C2H2_ZIC1-5/GLI1-3-like"/>
</dbReference>
<dbReference type="EMBL" id="JASJQH010007627">
    <property type="protein sequence ID" value="KAK9703536.1"/>
    <property type="molecule type" value="Genomic_DNA"/>
</dbReference>
<comment type="similarity">
    <text evidence="2">Belongs to the GLI C2H2-type zinc-finger protein family.</text>
</comment>
<feature type="compositionally biased region" description="Polar residues" evidence="10">
    <location>
        <begin position="114"/>
        <end position="124"/>
    </location>
</feature>
<dbReference type="InterPro" id="IPR043359">
    <property type="entry name" value="GLI-like"/>
</dbReference>
<dbReference type="Proteomes" id="UP001479436">
    <property type="component" value="Unassembled WGS sequence"/>
</dbReference>
<evidence type="ECO:0000256" key="9">
    <source>
        <dbReference type="PROSITE-ProRule" id="PRU00042"/>
    </source>
</evidence>